<gene>
    <name evidence="3" type="ORF">METZ01_LOCUS381970</name>
</gene>
<name>A0A382U477_9ZZZZ</name>
<organism evidence="3">
    <name type="scientific">marine metagenome</name>
    <dbReference type="NCBI Taxonomy" id="408172"/>
    <lineage>
        <taxon>unclassified sequences</taxon>
        <taxon>metagenomes</taxon>
        <taxon>ecological metagenomes</taxon>
    </lineage>
</organism>
<proteinExistence type="predicted"/>
<evidence type="ECO:0000256" key="2">
    <source>
        <dbReference type="ARBA" id="ARBA00023186"/>
    </source>
</evidence>
<dbReference type="Pfam" id="PF01730">
    <property type="entry name" value="UreF"/>
    <property type="match status" value="1"/>
</dbReference>
<dbReference type="PANTHER" id="PTHR33620">
    <property type="entry name" value="UREASE ACCESSORY PROTEIN F"/>
    <property type="match status" value="1"/>
</dbReference>
<dbReference type="AlphaFoldDB" id="A0A382U477"/>
<evidence type="ECO:0000313" key="3">
    <source>
        <dbReference type="EMBL" id="SVD29116.1"/>
    </source>
</evidence>
<keyword evidence="2" id="KW-0143">Chaperone</keyword>
<evidence type="ECO:0000256" key="1">
    <source>
        <dbReference type="ARBA" id="ARBA00022988"/>
    </source>
</evidence>
<evidence type="ECO:0008006" key="4">
    <source>
        <dbReference type="Google" id="ProtNLM"/>
    </source>
</evidence>
<dbReference type="Gene3D" id="1.10.4190.10">
    <property type="entry name" value="Urease accessory protein UreF"/>
    <property type="match status" value="1"/>
</dbReference>
<sequence length="141" mass="16259">MAPTTIEERDLSHESPIWLASLLQTTDSLFPSGGYAHSYGLEQMVDMGRVQGREGLERFLRDDVLPAMERLELPYLRLCHEAANNEGLETLLELDEEIAAWKLCREIREAGESQGRQLLRMLDQIFDHEFARRFAREALAR</sequence>
<dbReference type="InterPro" id="IPR038277">
    <property type="entry name" value="UreF_sf"/>
</dbReference>
<reference evidence="3" key="1">
    <citation type="submission" date="2018-05" db="EMBL/GenBank/DDBJ databases">
        <authorList>
            <person name="Lanie J.A."/>
            <person name="Ng W.-L."/>
            <person name="Kazmierczak K.M."/>
            <person name="Andrzejewski T.M."/>
            <person name="Davidsen T.M."/>
            <person name="Wayne K.J."/>
            <person name="Tettelin H."/>
            <person name="Glass J.I."/>
            <person name="Rusch D."/>
            <person name="Podicherti R."/>
            <person name="Tsui H.-C.T."/>
            <person name="Winkler M.E."/>
        </authorList>
    </citation>
    <scope>NUCLEOTIDE SEQUENCE</scope>
</reference>
<dbReference type="GO" id="GO:0016151">
    <property type="term" value="F:nickel cation binding"/>
    <property type="evidence" value="ECO:0007669"/>
    <property type="project" value="InterPro"/>
</dbReference>
<accession>A0A382U477</accession>
<dbReference type="EMBL" id="UINC01141405">
    <property type="protein sequence ID" value="SVD29116.1"/>
    <property type="molecule type" value="Genomic_DNA"/>
</dbReference>
<protein>
    <recommendedName>
        <fullName evidence="4">Urease accessory protein UreF</fullName>
    </recommendedName>
</protein>
<dbReference type="InterPro" id="IPR002639">
    <property type="entry name" value="UreF"/>
</dbReference>
<feature type="non-terminal residue" evidence="3">
    <location>
        <position position="141"/>
    </location>
</feature>
<dbReference type="PANTHER" id="PTHR33620:SF1">
    <property type="entry name" value="UREASE ACCESSORY PROTEIN F"/>
    <property type="match status" value="1"/>
</dbReference>
<keyword evidence="1" id="KW-0996">Nickel insertion</keyword>